<dbReference type="GO" id="GO:0005576">
    <property type="term" value="C:extracellular region"/>
    <property type="evidence" value="ECO:0007669"/>
    <property type="project" value="UniProtKB-SubCell"/>
</dbReference>
<protein>
    <recommendedName>
        <fullName evidence="16">CFEM domain-containing protein</fullName>
    </recommendedName>
</protein>
<evidence type="ECO:0000313" key="17">
    <source>
        <dbReference type="EMBL" id="SMY19410.1"/>
    </source>
</evidence>
<evidence type="ECO:0000256" key="4">
    <source>
        <dbReference type="ARBA" id="ARBA00010031"/>
    </source>
</evidence>
<reference evidence="17 18" key="1">
    <citation type="submission" date="2016-10" db="EMBL/GenBank/DDBJ databases">
        <authorList>
            <person name="Varghese N."/>
        </authorList>
    </citation>
    <scope>NUCLEOTIDE SEQUENCE [LARGE SCALE GENOMIC DNA]</scope>
</reference>
<feature type="compositionally biased region" description="Acidic residues" evidence="14">
    <location>
        <begin position="625"/>
        <end position="635"/>
    </location>
</feature>
<dbReference type="GO" id="GO:0046872">
    <property type="term" value="F:metal ion binding"/>
    <property type="evidence" value="ECO:0007669"/>
    <property type="project" value="UniProtKB-UniRule"/>
</dbReference>
<feature type="transmembrane region" description="Helical" evidence="15">
    <location>
        <begin position="179"/>
        <end position="200"/>
    </location>
</feature>
<dbReference type="InterPro" id="IPR051694">
    <property type="entry name" value="Immunoregulatory_rcpt-like"/>
</dbReference>
<comment type="similarity">
    <text evidence="4">Belongs to the RBT5 family.</text>
</comment>
<keyword evidence="6" id="KW-0325">Glycoprotein</keyword>
<evidence type="ECO:0000256" key="15">
    <source>
        <dbReference type="SAM" id="Phobius"/>
    </source>
</evidence>
<feature type="binding site" description="axial binding residue" evidence="13">
    <location>
        <position position="57"/>
    </location>
    <ligand>
        <name>heme</name>
        <dbReference type="ChEBI" id="CHEBI:30413"/>
    </ligand>
    <ligandPart>
        <name>Fe</name>
        <dbReference type="ChEBI" id="CHEBI:18248"/>
    </ligandPart>
</feature>
<dbReference type="Proteomes" id="UP000215453">
    <property type="component" value="Chromosome 1"/>
</dbReference>
<keyword evidence="11 13" id="KW-1015">Disulfide bond</keyword>
<keyword evidence="13" id="KW-0408">Iron</keyword>
<feature type="region of interest" description="Disordered" evidence="14">
    <location>
        <begin position="391"/>
        <end position="453"/>
    </location>
</feature>
<keyword evidence="8" id="KW-0732">Signal</keyword>
<dbReference type="InterPro" id="IPR008427">
    <property type="entry name" value="Extracellular_membr_CFEM_dom"/>
</dbReference>
<keyword evidence="13" id="KW-0349">Heme</keyword>
<dbReference type="PANTHER" id="PTHR15549">
    <property type="entry name" value="PAIRED IMMUNOGLOBULIN-LIKE TYPE 2 RECEPTOR"/>
    <property type="match status" value="1"/>
</dbReference>
<name>A0A1Y6L839_ZYMTR</name>
<evidence type="ECO:0000256" key="6">
    <source>
        <dbReference type="ARBA" id="ARBA00022622"/>
    </source>
</evidence>
<keyword evidence="7 15" id="KW-0812">Transmembrane</keyword>
<evidence type="ECO:0000256" key="11">
    <source>
        <dbReference type="ARBA" id="ARBA00023157"/>
    </source>
</evidence>
<dbReference type="GO" id="GO:0071944">
    <property type="term" value="C:cell periphery"/>
    <property type="evidence" value="ECO:0007669"/>
    <property type="project" value="UniProtKB-ARBA"/>
</dbReference>
<evidence type="ECO:0000256" key="1">
    <source>
        <dbReference type="ARBA" id="ARBA00004167"/>
    </source>
</evidence>
<proteinExistence type="inferred from homology"/>
<feature type="compositionally biased region" description="Low complexity" evidence="14">
    <location>
        <begin position="138"/>
        <end position="163"/>
    </location>
</feature>
<evidence type="ECO:0000256" key="2">
    <source>
        <dbReference type="ARBA" id="ARBA00004589"/>
    </source>
</evidence>
<evidence type="ECO:0000256" key="13">
    <source>
        <dbReference type="PROSITE-ProRule" id="PRU01356"/>
    </source>
</evidence>
<dbReference type="Pfam" id="PF05730">
    <property type="entry name" value="CFEM"/>
    <property type="match status" value="1"/>
</dbReference>
<dbReference type="PROSITE" id="PS52012">
    <property type="entry name" value="CFEM"/>
    <property type="match status" value="1"/>
</dbReference>
<evidence type="ECO:0000256" key="3">
    <source>
        <dbReference type="ARBA" id="ARBA00004613"/>
    </source>
</evidence>
<comment type="subcellular location">
    <subcellularLocation>
        <location evidence="2">Membrane</location>
        <topology evidence="2">Lipid-anchor</topology>
        <topology evidence="2">GPI-anchor</topology>
    </subcellularLocation>
    <subcellularLocation>
        <location evidence="1">Membrane</location>
        <topology evidence="1">Single-pass membrane protein</topology>
    </subcellularLocation>
    <subcellularLocation>
        <location evidence="3">Secreted</location>
    </subcellularLocation>
</comment>
<feature type="domain" description="CFEM" evidence="16">
    <location>
        <begin position="10"/>
        <end position="130"/>
    </location>
</feature>
<evidence type="ECO:0000256" key="10">
    <source>
        <dbReference type="ARBA" id="ARBA00023136"/>
    </source>
</evidence>
<evidence type="ECO:0000259" key="16">
    <source>
        <dbReference type="PROSITE" id="PS52012"/>
    </source>
</evidence>
<feature type="disulfide bond" evidence="13">
    <location>
        <begin position="53"/>
        <end position="60"/>
    </location>
</feature>
<feature type="region of interest" description="Disordered" evidence="14">
    <location>
        <begin position="614"/>
        <end position="655"/>
    </location>
</feature>
<feature type="region of interest" description="Disordered" evidence="14">
    <location>
        <begin position="138"/>
        <end position="172"/>
    </location>
</feature>
<keyword evidence="13" id="KW-0479">Metal-binding</keyword>
<dbReference type="EMBL" id="LT882676">
    <property type="protein sequence ID" value="SMY19410.1"/>
    <property type="molecule type" value="Genomic_DNA"/>
</dbReference>
<dbReference type="GO" id="GO:0098552">
    <property type="term" value="C:side of membrane"/>
    <property type="evidence" value="ECO:0007669"/>
    <property type="project" value="UniProtKB-KW"/>
</dbReference>
<keyword evidence="12" id="KW-0449">Lipoprotein</keyword>
<keyword evidence="6" id="KW-0336">GPI-anchor</keyword>
<keyword evidence="5" id="KW-0964">Secreted</keyword>
<keyword evidence="9 15" id="KW-1133">Transmembrane helix</keyword>
<dbReference type="AlphaFoldDB" id="A0A1Y6L839"/>
<accession>A0A1Y6L839</accession>
<evidence type="ECO:0000256" key="9">
    <source>
        <dbReference type="ARBA" id="ARBA00022989"/>
    </source>
</evidence>
<evidence type="ECO:0000256" key="12">
    <source>
        <dbReference type="ARBA" id="ARBA00023288"/>
    </source>
</evidence>
<gene>
    <name evidence="17" type="ORF">ZT1A5_G845</name>
</gene>
<evidence type="ECO:0000256" key="8">
    <source>
        <dbReference type="ARBA" id="ARBA00022729"/>
    </source>
</evidence>
<evidence type="ECO:0000256" key="7">
    <source>
        <dbReference type="ARBA" id="ARBA00022692"/>
    </source>
</evidence>
<evidence type="ECO:0000256" key="14">
    <source>
        <dbReference type="SAM" id="MobiDB-lite"/>
    </source>
</evidence>
<organism evidence="17 18">
    <name type="scientific">Zymoseptoria tritici ST99CH_1A5</name>
    <dbReference type="NCBI Taxonomy" id="1276529"/>
    <lineage>
        <taxon>Eukaryota</taxon>
        <taxon>Fungi</taxon>
        <taxon>Dikarya</taxon>
        <taxon>Ascomycota</taxon>
        <taxon>Pezizomycotina</taxon>
        <taxon>Dothideomycetes</taxon>
        <taxon>Dothideomycetidae</taxon>
        <taxon>Mycosphaerellales</taxon>
        <taxon>Mycosphaerellaceae</taxon>
        <taxon>Zymoseptoria</taxon>
    </lineage>
</organism>
<sequence>MRSLPRRQANETSADSPKRTTTDPSDFPRVLSDHVPSCAQSCLSAYITQQYDCTNGDVSCLCSQYGNSGFTLGELALVCVSISCPSANQQDPDPAKAKAYDICAAQHDAAAATQQTLIPPATSSARTSRSFIQTTTTATISTIPEPTSTTRSTDTPSATTTSAPPEPTPERGAITSGQAIGISVAAVGFVLIAVTIFYAWGCIRRRKREAAERATKHHSYDFVDDASVHGSEFPHGFISHANSGEWVMSEAVRASREVQAFRQTCDRALLRDHFSPFTAETHPDHKHKMEYKCCNQCGQTQQLSEFTRRTKVFGSCNSCSARVAASIKWKRDSRPIRANNEECSCPKCTKFTMIADQIKNIVAEHSIYDIDPMGSSLRTFTEMFHRFKTLTPSSLHTTHRDENNTSQDTQTRRPDSPDSYLSASSMRTTSQLLPEKPSGPLLHPPPRSPELDNMRTPATIFEEDRSSAHIAPPVPSLPKNPRQPQYAHQFAKPAEHSSGAYQLRAAPQLSVAHPPVLTPGQWMHTFPSTPTVPHAGPTFPSPPTSTTRPTYQQFMNGNSSTNVLHYYPNPDVDSPTDPYPSTPIKQETQVRKAAPAAIAITKPSHPPIAVRASMASDVSHPTSFDDTESEEETEQEDRSKRPRDEEEEASLIADIRYPKVPRRAKEDHPDSVLAQPLRQFSAAERRQQSHCIVFCRWSGPQKPGTGDENMRKVGRKYFEERGMTMPDSSISVVGVASKKSIQAVCDTQAVRRALKGKYNCHLYLIVLGLDGYMVDVKHWRKWFEDDIFLNFNNTASLSFYINSKGGFSDDLPLEELLSDGP</sequence>
<feature type="region of interest" description="Disordered" evidence="14">
    <location>
        <begin position="1"/>
        <end position="29"/>
    </location>
</feature>
<keyword evidence="10 15" id="KW-0472">Membrane</keyword>
<feature type="compositionally biased region" description="Polar residues" evidence="14">
    <location>
        <begin position="419"/>
        <end position="432"/>
    </location>
</feature>
<evidence type="ECO:0000313" key="18">
    <source>
        <dbReference type="Proteomes" id="UP000215453"/>
    </source>
</evidence>
<comment type="caution">
    <text evidence="13">Lacks conserved residue(s) required for the propagation of feature annotation.</text>
</comment>
<evidence type="ECO:0000256" key="5">
    <source>
        <dbReference type="ARBA" id="ARBA00022525"/>
    </source>
</evidence>